<evidence type="ECO:0000256" key="2">
    <source>
        <dbReference type="ARBA" id="ARBA00006939"/>
    </source>
</evidence>
<evidence type="ECO:0000256" key="6">
    <source>
        <dbReference type="ARBA" id="ARBA00023065"/>
    </source>
</evidence>
<accession>W7E8E2</accession>
<evidence type="ECO:0000313" key="10">
    <source>
        <dbReference type="Proteomes" id="UP000054337"/>
    </source>
</evidence>
<keyword evidence="5 8" id="KW-1133">Transmembrane helix</keyword>
<dbReference type="InterPro" id="IPR003689">
    <property type="entry name" value="ZIP"/>
</dbReference>
<keyword evidence="3 8" id="KW-0813">Transport</keyword>
<sequence>MSFTPTNIDLTTTPCFPALNSTQTNSLLSLRISSIFVIGLTSTLSACFPLLPRRNPRWKISGGIYTFARFFGTGVIIATAFIHLLDPAYEAIGPRSCVAADGVWSKFPWCAGIVLTSILLVFCVDLAAEVYVQERFGKTKEREGIVRCGEREALLAAEQQDGTATRKDNAAFSSDPEQSEVFVRSQISFAQQISTFLVLELGIIFHSVIIGLNLGVVASSTFTTLYPVLFFHQSFEGLGIGARLSNIHFPRDKAWMPWALCALYGLTTPLAIAVGLGVRTTYVPESRGGVIVQGVMNAVSAGFLIYSALVELLAKDFLFDKERTRDLGKLGLMIAYVFVGTAAMALLGYWA</sequence>
<feature type="transmembrane region" description="Helical" evidence="8">
    <location>
        <begin position="28"/>
        <end position="51"/>
    </location>
</feature>
<organism evidence="9 10">
    <name type="scientific">Bipolaris victoriae (strain FI3)</name>
    <name type="common">Victoria blight of oats agent</name>
    <name type="synonym">Cochliobolus victoriae</name>
    <dbReference type="NCBI Taxonomy" id="930091"/>
    <lineage>
        <taxon>Eukaryota</taxon>
        <taxon>Fungi</taxon>
        <taxon>Dikarya</taxon>
        <taxon>Ascomycota</taxon>
        <taxon>Pezizomycotina</taxon>
        <taxon>Dothideomycetes</taxon>
        <taxon>Pleosporomycetidae</taxon>
        <taxon>Pleosporales</taxon>
        <taxon>Pleosporineae</taxon>
        <taxon>Pleosporaceae</taxon>
        <taxon>Bipolaris</taxon>
    </lineage>
</organism>
<comment type="subcellular location">
    <subcellularLocation>
        <location evidence="1 8">Membrane</location>
        <topology evidence="1 8">Multi-pass membrane protein</topology>
    </subcellularLocation>
</comment>
<dbReference type="Proteomes" id="UP000054337">
    <property type="component" value="Unassembled WGS sequence"/>
</dbReference>
<dbReference type="Pfam" id="PF02535">
    <property type="entry name" value="Zip"/>
    <property type="match status" value="1"/>
</dbReference>
<evidence type="ECO:0000313" key="9">
    <source>
        <dbReference type="EMBL" id="EUN23354.1"/>
    </source>
</evidence>
<evidence type="ECO:0000256" key="1">
    <source>
        <dbReference type="ARBA" id="ARBA00004141"/>
    </source>
</evidence>
<proteinExistence type="inferred from homology"/>
<keyword evidence="7 8" id="KW-0472">Membrane</keyword>
<dbReference type="RefSeq" id="XP_014552932.1">
    <property type="nucleotide sequence ID" value="XM_014697446.1"/>
</dbReference>
<feature type="transmembrane region" description="Helical" evidence="8">
    <location>
        <begin position="63"/>
        <end position="85"/>
    </location>
</feature>
<evidence type="ECO:0000256" key="5">
    <source>
        <dbReference type="ARBA" id="ARBA00022989"/>
    </source>
</evidence>
<dbReference type="OrthoDB" id="448280at2759"/>
<evidence type="ECO:0000256" key="4">
    <source>
        <dbReference type="ARBA" id="ARBA00022692"/>
    </source>
</evidence>
<evidence type="ECO:0000256" key="3">
    <source>
        <dbReference type="ARBA" id="ARBA00022448"/>
    </source>
</evidence>
<dbReference type="GO" id="GO:0000006">
    <property type="term" value="F:high-affinity zinc transmembrane transporter activity"/>
    <property type="evidence" value="ECO:0007669"/>
    <property type="project" value="TreeGrafter"/>
</dbReference>
<dbReference type="GO" id="GO:0071578">
    <property type="term" value="P:zinc ion import across plasma membrane"/>
    <property type="evidence" value="ECO:0007669"/>
    <property type="project" value="TreeGrafter"/>
</dbReference>
<comment type="similarity">
    <text evidence="2 8">Belongs to the ZIP transporter (TC 2.A.5) family.</text>
</comment>
<feature type="transmembrane region" description="Helical" evidence="8">
    <location>
        <begin position="196"/>
        <end position="218"/>
    </location>
</feature>
<evidence type="ECO:0000256" key="7">
    <source>
        <dbReference type="ARBA" id="ARBA00023136"/>
    </source>
</evidence>
<protein>
    <recommendedName>
        <fullName evidence="11">Zinc/iron permease</fullName>
    </recommendedName>
</protein>
<dbReference type="EMBL" id="KI968789">
    <property type="protein sequence ID" value="EUN23354.1"/>
    <property type="molecule type" value="Genomic_DNA"/>
</dbReference>
<dbReference type="HOGENOM" id="CLU_027089_0_2_1"/>
<dbReference type="AlphaFoldDB" id="W7E8E2"/>
<dbReference type="PANTHER" id="PTHR11040:SF32">
    <property type="entry name" value="ZINC-REGULATED TRANSPORTER 1"/>
    <property type="match status" value="1"/>
</dbReference>
<keyword evidence="4 8" id="KW-0812">Transmembrane</keyword>
<feature type="transmembrane region" description="Helical" evidence="8">
    <location>
        <begin position="111"/>
        <end position="132"/>
    </location>
</feature>
<dbReference type="GO" id="GO:0005886">
    <property type="term" value="C:plasma membrane"/>
    <property type="evidence" value="ECO:0007669"/>
    <property type="project" value="TreeGrafter"/>
</dbReference>
<dbReference type="PANTHER" id="PTHR11040">
    <property type="entry name" value="ZINC/IRON TRANSPORTER"/>
    <property type="match status" value="1"/>
</dbReference>
<feature type="transmembrane region" description="Helical" evidence="8">
    <location>
        <begin position="254"/>
        <end position="278"/>
    </location>
</feature>
<feature type="transmembrane region" description="Helical" evidence="8">
    <location>
        <begin position="290"/>
        <end position="309"/>
    </location>
</feature>
<keyword evidence="6 8" id="KW-0406">Ion transport</keyword>
<name>W7E8E2_BIPV3</name>
<comment type="caution">
    <text evidence="8">Lacks conserved residue(s) required for the propagation of feature annotation.</text>
</comment>
<dbReference type="InterPro" id="IPR004698">
    <property type="entry name" value="Zn/Fe_permease_fun/pln"/>
</dbReference>
<dbReference type="NCBIfam" id="TIGR00820">
    <property type="entry name" value="zip"/>
    <property type="match status" value="1"/>
</dbReference>
<dbReference type="GeneID" id="26249499"/>
<feature type="transmembrane region" description="Helical" evidence="8">
    <location>
        <begin position="330"/>
        <end position="350"/>
    </location>
</feature>
<reference evidence="9 10" key="1">
    <citation type="journal article" date="2013" name="PLoS Genet.">
        <title>Comparative genome structure, secondary metabolite, and effector coding capacity across Cochliobolus pathogens.</title>
        <authorList>
            <person name="Condon B.J."/>
            <person name="Leng Y."/>
            <person name="Wu D."/>
            <person name="Bushley K.E."/>
            <person name="Ohm R.A."/>
            <person name="Otillar R."/>
            <person name="Martin J."/>
            <person name="Schackwitz W."/>
            <person name="Grimwood J."/>
            <person name="MohdZainudin N."/>
            <person name="Xue C."/>
            <person name="Wang R."/>
            <person name="Manning V.A."/>
            <person name="Dhillon B."/>
            <person name="Tu Z.J."/>
            <person name="Steffenson B.J."/>
            <person name="Salamov A."/>
            <person name="Sun H."/>
            <person name="Lowry S."/>
            <person name="LaButti K."/>
            <person name="Han J."/>
            <person name="Copeland A."/>
            <person name="Lindquist E."/>
            <person name="Barry K."/>
            <person name="Schmutz J."/>
            <person name="Baker S.E."/>
            <person name="Ciuffetti L.M."/>
            <person name="Grigoriev I.V."/>
            <person name="Zhong S."/>
            <person name="Turgeon B.G."/>
        </authorList>
    </citation>
    <scope>NUCLEOTIDE SEQUENCE [LARGE SCALE GENOMIC DNA]</scope>
    <source>
        <strain evidence="9 10">FI3</strain>
    </source>
</reference>
<keyword evidence="10" id="KW-1185">Reference proteome</keyword>
<evidence type="ECO:0000256" key="8">
    <source>
        <dbReference type="RuleBase" id="RU362088"/>
    </source>
</evidence>
<gene>
    <name evidence="9" type="ORF">COCVIDRAFT_108982</name>
</gene>
<evidence type="ECO:0008006" key="11">
    <source>
        <dbReference type="Google" id="ProtNLM"/>
    </source>
</evidence>